<keyword evidence="1" id="KW-0472">Membrane</keyword>
<keyword evidence="1" id="KW-1133">Transmembrane helix</keyword>
<accession>A0A1I5DVU4</accession>
<feature type="transmembrane region" description="Helical" evidence="1">
    <location>
        <begin position="6"/>
        <end position="25"/>
    </location>
</feature>
<evidence type="ECO:0000313" key="2">
    <source>
        <dbReference type="EMBL" id="SFO03306.1"/>
    </source>
</evidence>
<evidence type="ECO:0008006" key="4">
    <source>
        <dbReference type="Google" id="ProtNLM"/>
    </source>
</evidence>
<dbReference type="AlphaFoldDB" id="A0A1I5DVU4"/>
<reference evidence="3" key="1">
    <citation type="submission" date="2016-10" db="EMBL/GenBank/DDBJ databases">
        <authorList>
            <person name="Varghese N."/>
            <person name="Submissions S."/>
        </authorList>
    </citation>
    <scope>NUCLEOTIDE SEQUENCE [LARGE SCALE GENOMIC DNA]</scope>
    <source>
        <strain evidence="3">CGMCC 1.11101</strain>
    </source>
</reference>
<dbReference type="STRING" id="995034.SAMN05216219_3125"/>
<keyword evidence="1" id="KW-0812">Transmembrane</keyword>
<gene>
    <name evidence="2" type="ORF">SAMN05216219_3125</name>
</gene>
<protein>
    <recommendedName>
        <fullName evidence="4">Large exoprotein</fullName>
    </recommendedName>
</protein>
<dbReference type="Proteomes" id="UP000198867">
    <property type="component" value="Unassembled WGS sequence"/>
</dbReference>
<dbReference type="OrthoDB" id="5126350at2"/>
<evidence type="ECO:0000256" key="1">
    <source>
        <dbReference type="SAM" id="Phobius"/>
    </source>
</evidence>
<evidence type="ECO:0000313" key="3">
    <source>
        <dbReference type="Proteomes" id="UP000198867"/>
    </source>
</evidence>
<feature type="transmembrane region" description="Helical" evidence="1">
    <location>
        <begin position="127"/>
        <end position="147"/>
    </location>
</feature>
<name>A0A1I5DVU4_9MICO</name>
<keyword evidence="3" id="KW-1185">Reference proteome</keyword>
<dbReference type="RefSeq" id="WP_090713084.1">
    <property type="nucleotide sequence ID" value="NZ_FOVM01000011.1"/>
</dbReference>
<proteinExistence type="predicted"/>
<sequence>MTGGGLLSGGIVFAVAAVLWIVYLLPTWLRRSEYLATERNAIRLQQTLRILAETAEVPAEIRVEATARNVAEQQKVLKRVEAEARERARLEATASVEAARANASAEIAALRAQPRVRIARARRRARLTATTVLFLSLVAAAVGGWMFATAGSALLLATASGTGFLALATIVRMAKVGKRMTRAAAPARTVERQAVFEPVEFEASAPATTTWTPMPLPKPLHLSHGSSAAEAIAQADAHAALRRAAVAQVMAARAAEQAPVVPSIVAAVEESVPAAVAPSRFAGMGIVDEAELAPTDVNAILQRRRIAS</sequence>
<dbReference type="EMBL" id="FOVM01000011">
    <property type="protein sequence ID" value="SFO03306.1"/>
    <property type="molecule type" value="Genomic_DNA"/>
</dbReference>
<feature type="transmembrane region" description="Helical" evidence="1">
    <location>
        <begin position="153"/>
        <end position="174"/>
    </location>
</feature>
<organism evidence="2 3">
    <name type="scientific">Mycetocola miduiensis</name>
    <dbReference type="NCBI Taxonomy" id="995034"/>
    <lineage>
        <taxon>Bacteria</taxon>
        <taxon>Bacillati</taxon>
        <taxon>Actinomycetota</taxon>
        <taxon>Actinomycetes</taxon>
        <taxon>Micrococcales</taxon>
        <taxon>Microbacteriaceae</taxon>
        <taxon>Mycetocola</taxon>
    </lineage>
</organism>